<keyword evidence="3" id="KW-0436">Ligase</keyword>
<feature type="binding site" evidence="1">
    <location>
        <begin position="141"/>
        <end position="149"/>
    </location>
    <ligand>
        <name>ATP</name>
        <dbReference type="ChEBI" id="CHEBI:30616"/>
    </ligand>
</feature>
<keyword evidence="1 2" id="KW-0547">Nucleotide-binding</keyword>
<dbReference type="NCBIfam" id="TIGR02727">
    <property type="entry name" value="MTHFS_bact"/>
    <property type="match status" value="1"/>
</dbReference>
<keyword evidence="2" id="KW-0479">Metal-binding</keyword>
<dbReference type="EMBL" id="NOXU01000031">
    <property type="protein sequence ID" value="OYQ32850.1"/>
    <property type="molecule type" value="Genomic_DNA"/>
</dbReference>
<dbReference type="GO" id="GO:0005524">
    <property type="term" value="F:ATP binding"/>
    <property type="evidence" value="ECO:0007669"/>
    <property type="project" value="UniProtKB-KW"/>
</dbReference>
<dbReference type="InterPro" id="IPR002698">
    <property type="entry name" value="FTHF_cligase"/>
</dbReference>
<evidence type="ECO:0000313" key="3">
    <source>
        <dbReference type="EMBL" id="OYQ32850.1"/>
    </source>
</evidence>
<proteinExistence type="inferred from homology"/>
<name>A0A255YWQ6_9PROT</name>
<dbReference type="PANTHER" id="PTHR23407:SF11">
    <property type="entry name" value="CHROMOSOME UNDETERMINED SCAFFOLD_24, WHOLE GENOME SHOTGUN SEQUENCE"/>
    <property type="match status" value="1"/>
</dbReference>
<dbReference type="OrthoDB" id="9801938at2"/>
<feature type="binding site" evidence="1">
    <location>
        <begin position="13"/>
        <end position="17"/>
    </location>
    <ligand>
        <name>ATP</name>
        <dbReference type="ChEBI" id="CHEBI:30616"/>
    </ligand>
</feature>
<dbReference type="Pfam" id="PF01812">
    <property type="entry name" value="5-FTHF_cyc-lig"/>
    <property type="match status" value="1"/>
</dbReference>
<evidence type="ECO:0000256" key="1">
    <source>
        <dbReference type="PIRSR" id="PIRSR006806-1"/>
    </source>
</evidence>
<dbReference type="PANTHER" id="PTHR23407">
    <property type="entry name" value="ATPASE INHIBITOR/5-FORMYLTETRAHYDROFOLATE CYCLO-LIGASE"/>
    <property type="match status" value="1"/>
</dbReference>
<dbReference type="RefSeq" id="WP_094457882.1">
    <property type="nucleotide sequence ID" value="NZ_NOXU01000031.1"/>
</dbReference>
<dbReference type="Gene3D" id="3.40.50.10420">
    <property type="entry name" value="NagB/RpiA/CoA transferase-like"/>
    <property type="match status" value="1"/>
</dbReference>
<dbReference type="GO" id="GO:0035999">
    <property type="term" value="P:tetrahydrofolate interconversion"/>
    <property type="evidence" value="ECO:0007669"/>
    <property type="project" value="TreeGrafter"/>
</dbReference>
<dbReference type="Proteomes" id="UP000216998">
    <property type="component" value="Unassembled WGS sequence"/>
</dbReference>
<dbReference type="EC" id="6.3.3.2" evidence="2"/>
<dbReference type="InterPro" id="IPR037171">
    <property type="entry name" value="NagB/RpiA_transferase-like"/>
</dbReference>
<dbReference type="SUPFAM" id="SSF100950">
    <property type="entry name" value="NagB/RpiA/CoA transferase-like"/>
    <property type="match status" value="1"/>
</dbReference>
<keyword evidence="4" id="KW-1185">Reference proteome</keyword>
<dbReference type="GO" id="GO:0009396">
    <property type="term" value="P:folic acid-containing compound biosynthetic process"/>
    <property type="evidence" value="ECO:0007669"/>
    <property type="project" value="TreeGrafter"/>
</dbReference>
<accession>A0A255YWQ6</accession>
<keyword evidence="2" id="KW-0460">Magnesium</keyword>
<evidence type="ECO:0000313" key="4">
    <source>
        <dbReference type="Proteomes" id="UP000216998"/>
    </source>
</evidence>
<comment type="similarity">
    <text evidence="2">Belongs to the 5-formyltetrahydrofolate cyclo-ligase family.</text>
</comment>
<gene>
    <name evidence="3" type="ORF">CHU95_19110</name>
</gene>
<organism evidence="3 4">
    <name type="scientific">Niveispirillum lacus</name>
    <dbReference type="NCBI Taxonomy" id="1981099"/>
    <lineage>
        <taxon>Bacteria</taxon>
        <taxon>Pseudomonadati</taxon>
        <taxon>Pseudomonadota</taxon>
        <taxon>Alphaproteobacteria</taxon>
        <taxon>Rhodospirillales</taxon>
        <taxon>Azospirillaceae</taxon>
        <taxon>Niveispirillum</taxon>
    </lineage>
</organism>
<comment type="caution">
    <text evidence="3">The sequence shown here is derived from an EMBL/GenBank/DDBJ whole genome shotgun (WGS) entry which is preliminary data.</text>
</comment>
<dbReference type="InterPro" id="IPR024185">
    <property type="entry name" value="FTHF_cligase-like_sf"/>
</dbReference>
<dbReference type="GO" id="GO:0030272">
    <property type="term" value="F:5-formyltetrahydrofolate cyclo-ligase activity"/>
    <property type="evidence" value="ECO:0007669"/>
    <property type="project" value="UniProtKB-EC"/>
</dbReference>
<keyword evidence="1 2" id="KW-0067">ATP-binding</keyword>
<comment type="cofactor">
    <cofactor evidence="2">
        <name>Mg(2+)</name>
        <dbReference type="ChEBI" id="CHEBI:18420"/>
    </cofactor>
</comment>
<dbReference type="GO" id="GO:0046872">
    <property type="term" value="F:metal ion binding"/>
    <property type="evidence" value="ECO:0007669"/>
    <property type="project" value="UniProtKB-KW"/>
</dbReference>
<sequence>MTDPDVDLIAQAKQAARVRAREARALCHAERGATAAALIATHLLSLLPDLRPGPLTIAGYHPKGDEVNVLPALSAIAAAGHATALPVVTGRAWPLIFRLWRPGHPLVPGAFRIMEPMDEAPLVQPDIVLVPLLAFDQSGFRLGYGGGFYDRTLEVLRAEAPVLAVGIGYAGQGVDKLPIDAYDQKLDWIATEQGAWRPS</sequence>
<protein>
    <recommendedName>
        <fullName evidence="2">5-formyltetrahydrofolate cyclo-ligase</fullName>
        <ecNumber evidence="2">6.3.3.2</ecNumber>
    </recommendedName>
</protein>
<dbReference type="AlphaFoldDB" id="A0A255YWQ6"/>
<evidence type="ECO:0000256" key="2">
    <source>
        <dbReference type="RuleBase" id="RU361279"/>
    </source>
</evidence>
<comment type="catalytic activity">
    <reaction evidence="2">
        <text>(6S)-5-formyl-5,6,7,8-tetrahydrofolate + ATP = (6R)-5,10-methenyltetrahydrofolate + ADP + phosphate</text>
        <dbReference type="Rhea" id="RHEA:10488"/>
        <dbReference type="ChEBI" id="CHEBI:30616"/>
        <dbReference type="ChEBI" id="CHEBI:43474"/>
        <dbReference type="ChEBI" id="CHEBI:57455"/>
        <dbReference type="ChEBI" id="CHEBI:57457"/>
        <dbReference type="ChEBI" id="CHEBI:456216"/>
        <dbReference type="EC" id="6.3.3.2"/>
    </reaction>
</comment>
<reference evidence="3 4" key="1">
    <citation type="submission" date="2017-07" db="EMBL/GenBank/DDBJ databases">
        <title>Niveispirillum cyanobacteriorum sp. nov., isolated from cyanobacterial aggregates in a eutrophic lake.</title>
        <authorList>
            <person name="Cai H."/>
        </authorList>
    </citation>
    <scope>NUCLEOTIDE SEQUENCE [LARGE SCALE GENOMIC DNA]</scope>
    <source>
        <strain evidence="4">TH1-14</strain>
    </source>
</reference>
<feature type="binding site" evidence="1">
    <location>
        <position position="66"/>
    </location>
    <ligand>
        <name>substrate</name>
    </ligand>
</feature>
<dbReference type="PIRSF" id="PIRSF006806">
    <property type="entry name" value="FTHF_cligase"/>
    <property type="match status" value="1"/>
</dbReference>